<name>Q9KGP5_HALH5</name>
<feature type="transmembrane region" description="Helical" evidence="1">
    <location>
        <begin position="85"/>
        <end position="118"/>
    </location>
</feature>
<protein>
    <submittedName>
        <fullName evidence="2">BH0012 protein</fullName>
    </submittedName>
</protein>
<dbReference type="Gene3D" id="1.20.120.20">
    <property type="entry name" value="Apolipoprotein"/>
    <property type="match status" value="2"/>
</dbReference>
<dbReference type="Proteomes" id="UP000001258">
    <property type="component" value="Chromosome"/>
</dbReference>
<dbReference type="PIR" id="D83651">
    <property type="entry name" value="D83651"/>
</dbReference>
<dbReference type="KEGG" id="bha:BH0012"/>
<gene>
    <name evidence="2" type="ordered locus">BH0012</name>
</gene>
<dbReference type="STRING" id="272558.gene:10725827"/>
<proteinExistence type="predicted"/>
<dbReference type="HOGENOM" id="CLU_458335_0_0_9"/>
<feature type="transmembrane region" description="Helical" evidence="1">
    <location>
        <begin position="218"/>
        <end position="239"/>
    </location>
</feature>
<keyword evidence="3" id="KW-1185">Reference proteome</keyword>
<keyword evidence="1" id="KW-0812">Transmembrane</keyword>
<evidence type="ECO:0000256" key="1">
    <source>
        <dbReference type="SAM" id="Phobius"/>
    </source>
</evidence>
<accession>Q9KGP5</accession>
<dbReference type="AlphaFoldDB" id="Q9KGP5"/>
<organism evidence="2 3">
    <name type="scientific">Halalkalibacterium halodurans (strain ATCC BAA-125 / DSM 18197 / FERM 7344 / JCM 9153 / C-125)</name>
    <name type="common">Bacillus halodurans</name>
    <dbReference type="NCBI Taxonomy" id="272558"/>
    <lineage>
        <taxon>Bacteria</taxon>
        <taxon>Bacillati</taxon>
        <taxon>Bacillota</taxon>
        <taxon>Bacilli</taxon>
        <taxon>Bacillales</taxon>
        <taxon>Bacillaceae</taxon>
        <taxon>Halalkalibacterium (ex Joshi et al. 2022)</taxon>
    </lineage>
</organism>
<dbReference type="OrthoDB" id="1779742at2"/>
<dbReference type="InterPro" id="IPR016024">
    <property type="entry name" value="ARM-type_fold"/>
</dbReference>
<keyword evidence="1" id="KW-1133">Transmembrane helix</keyword>
<feature type="transmembrane region" description="Helical" evidence="1">
    <location>
        <begin position="259"/>
        <end position="280"/>
    </location>
</feature>
<dbReference type="RefSeq" id="WP_010896196.1">
    <property type="nucleotide sequence ID" value="NC_002570.2"/>
</dbReference>
<evidence type="ECO:0000313" key="3">
    <source>
        <dbReference type="Proteomes" id="UP000001258"/>
    </source>
</evidence>
<evidence type="ECO:0000313" key="2">
    <source>
        <dbReference type="EMBL" id="BAB03731.1"/>
    </source>
</evidence>
<dbReference type="SUPFAM" id="SSF48371">
    <property type="entry name" value="ARM repeat"/>
    <property type="match status" value="1"/>
</dbReference>
<dbReference type="eggNOG" id="COG5412">
    <property type="taxonomic scope" value="Bacteria"/>
</dbReference>
<reference evidence="2 3" key="1">
    <citation type="journal article" date="2000" name="Nucleic Acids Res.">
        <title>Complete genome sequence of the alkaliphilic bacterium Bacillus halodurans and genomic sequence comparison with Bacillus subtilis.</title>
        <authorList>
            <person name="Takami H."/>
            <person name="Nakasone K."/>
            <person name="Takaki Y."/>
            <person name="Maeno G."/>
            <person name="Sasaki R."/>
            <person name="Masui N."/>
            <person name="Fuji F."/>
            <person name="Hirama C."/>
            <person name="Nakamura Y."/>
            <person name="Ogasawara N."/>
            <person name="Kuhara S."/>
            <person name="Horikoshi K."/>
        </authorList>
    </citation>
    <scope>NUCLEOTIDE SEQUENCE [LARGE SCALE GENOMIC DNA]</scope>
    <source>
        <strain evidence="3">ATCC BAA-125 / DSM 18197 / FERM 7344 / JCM 9153 / C-125</strain>
    </source>
</reference>
<feature type="transmembrane region" description="Helical" evidence="1">
    <location>
        <begin position="54"/>
        <end position="73"/>
    </location>
</feature>
<dbReference type="EMBL" id="BA000004">
    <property type="protein sequence ID" value="BAB03731.1"/>
    <property type="molecule type" value="Genomic_DNA"/>
</dbReference>
<feature type="transmembrane region" description="Helical" evidence="1">
    <location>
        <begin position="182"/>
        <end position="206"/>
    </location>
</feature>
<sequence>MAITIGSSPGITLDFEKIQKDGKVFQDLASNLGNIKTHIQEINENLANGQFGTVFLGMVGTIGTLIVSFGLLVQSIEILKRVFVLLIGSIAPLTIGLIKFIAIAGIIIAVVAGIAAGLMHLWKTNEGFRDTVLTVWETIQRVITTVLNEVVSFISEKLEMIKQFWNEHGDAIKQAVSNVFNAIWAVIQPIMDMILAIMQFVWPFVRELIIGVWNNIKGVIDGALSFIMGLIKTFTGLFTGDFSLMWEGLKQMFMGALQFIWNLIQLWFVGRVLGILKVFIGRFIGPLKTMWSNVRGIFNTGLNAIRNFFTNIFNSIRSTVGTIMNSIRTTIQNGINAAVQVVMGFFSRFREAGRNIVTSIADGIRSAIGAVTGAISNVASKIRNFLPFSPAKEGPLQDIHRLNFGGPIRDSIDGDLPEIQSSLTRALHVPEVGIGQVGSSPLLMRLIKSLDALGLNGNHGMLAGAGSEKVVIEVPVHLEGKEVARVTAPYMDTELGKRRISTVRARGGR</sequence>
<dbReference type="PANTHER" id="PTHR37813">
    <property type="entry name" value="FELS-2 PROPHAGE PROTEIN"/>
    <property type="match status" value="1"/>
</dbReference>
<keyword evidence="1" id="KW-0472">Membrane</keyword>
<dbReference type="PANTHER" id="PTHR37813:SF1">
    <property type="entry name" value="FELS-2 PROPHAGE PROTEIN"/>
    <property type="match status" value="1"/>
</dbReference>